<dbReference type="EMBL" id="FLTX01000035">
    <property type="protein sequence ID" value="SBV51431.1"/>
    <property type="molecule type" value="Genomic_DNA"/>
</dbReference>
<organism evidence="1 2">
    <name type="scientific">Xanthomonas bromi</name>
    <dbReference type="NCBI Taxonomy" id="56449"/>
    <lineage>
        <taxon>Bacteria</taxon>
        <taxon>Pseudomonadati</taxon>
        <taxon>Pseudomonadota</taxon>
        <taxon>Gammaproteobacteria</taxon>
        <taxon>Lysobacterales</taxon>
        <taxon>Lysobacteraceae</taxon>
        <taxon>Xanthomonas</taxon>
    </lineage>
</organism>
<dbReference type="STRING" id="56449.XBLMG947_2220"/>
<evidence type="ECO:0000313" key="2">
    <source>
        <dbReference type="Proteomes" id="UP000092503"/>
    </source>
</evidence>
<keyword evidence="1" id="KW-0121">Carboxypeptidase</keyword>
<protein>
    <submittedName>
        <fullName evidence="1">Carboxypeptidase</fullName>
    </submittedName>
</protein>
<proteinExistence type="predicted"/>
<keyword evidence="1" id="KW-0378">Hydrolase</keyword>
<sequence length="132" mass="14754">MHIAKTGNEQIPHTHEVEEVFPAGSIRVPADQPMRMLAAALLEPRSNDSLLASGRFRNADSPDSGLSATELIEFSERVLRSDAALRRQFEHQLANDAAFRADGDARLQWVSARSPYAAISGWRYPVQREVKR</sequence>
<keyword evidence="1" id="KW-0645">Protease</keyword>
<accession>A0A1C3NM34</accession>
<reference evidence="1 2" key="1">
    <citation type="submission" date="2016-06" db="EMBL/GenBank/DDBJ databases">
        <authorList>
            <person name="Kjaerup R.B."/>
            <person name="Dalgaard T.S."/>
            <person name="Juul-Madsen H.R."/>
        </authorList>
    </citation>
    <scope>NUCLEOTIDE SEQUENCE [LARGE SCALE GENOMIC DNA]</scope>
    <source>
        <strain evidence="1">LMG947</strain>
    </source>
</reference>
<dbReference type="Proteomes" id="UP000092503">
    <property type="component" value="Unassembled WGS sequence"/>
</dbReference>
<name>A0A1C3NM34_9XANT</name>
<gene>
    <name evidence="1" type="ORF">XBLMG947_2220</name>
</gene>
<dbReference type="AlphaFoldDB" id="A0A1C3NM34"/>
<evidence type="ECO:0000313" key="1">
    <source>
        <dbReference type="EMBL" id="SBV51431.1"/>
    </source>
</evidence>
<dbReference type="GO" id="GO:0004180">
    <property type="term" value="F:carboxypeptidase activity"/>
    <property type="evidence" value="ECO:0007669"/>
    <property type="project" value="UniProtKB-KW"/>
</dbReference>